<reference evidence="1" key="1">
    <citation type="submission" date="2016-05" db="EMBL/GenBank/DDBJ databases">
        <authorList>
            <person name="Lavstsen T."/>
            <person name="Jespersen J.S."/>
        </authorList>
    </citation>
    <scope>NUCLEOTIDE SEQUENCE</scope>
    <source>
        <tissue evidence="1">Brain</tissue>
    </source>
</reference>
<accession>A0A1A8DKU3</accession>
<reference evidence="1" key="2">
    <citation type="submission" date="2016-06" db="EMBL/GenBank/DDBJ databases">
        <title>The genome of a short-lived fish provides insights into sex chromosome evolution and the genetic control of aging.</title>
        <authorList>
            <person name="Reichwald K."/>
            <person name="Felder M."/>
            <person name="Petzold A."/>
            <person name="Koch P."/>
            <person name="Groth M."/>
            <person name="Platzer M."/>
        </authorList>
    </citation>
    <scope>NUCLEOTIDE SEQUENCE</scope>
    <source>
        <tissue evidence="1">Brain</tissue>
    </source>
</reference>
<dbReference type="EMBL" id="HAEA01004999">
    <property type="protein sequence ID" value="SBQ33479.1"/>
    <property type="molecule type" value="Transcribed_RNA"/>
</dbReference>
<protein>
    <submittedName>
        <fullName evidence="1">Uncharacterized protein</fullName>
    </submittedName>
</protein>
<name>A0A1A8DKU3_NOTKA</name>
<evidence type="ECO:0000313" key="1">
    <source>
        <dbReference type="EMBL" id="SBQ33479.1"/>
    </source>
</evidence>
<feature type="non-terminal residue" evidence="1">
    <location>
        <position position="54"/>
    </location>
</feature>
<dbReference type="AlphaFoldDB" id="A0A1A8DKU3"/>
<proteinExistence type="predicted"/>
<organism evidence="1">
    <name type="scientific">Nothobranchius kadleci</name>
    <name type="common">African annual killifish</name>
    <dbReference type="NCBI Taxonomy" id="1051664"/>
    <lineage>
        <taxon>Eukaryota</taxon>
        <taxon>Metazoa</taxon>
        <taxon>Chordata</taxon>
        <taxon>Craniata</taxon>
        <taxon>Vertebrata</taxon>
        <taxon>Euteleostomi</taxon>
        <taxon>Actinopterygii</taxon>
        <taxon>Neopterygii</taxon>
        <taxon>Teleostei</taxon>
        <taxon>Neoteleostei</taxon>
        <taxon>Acanthomorphata</taxon>
        <taxon>Ovalentaria</taxon>
        <taxon>Atherinomorphae</taxon>
        <taxon>Cyprinodontiformes</taxon>
        <taxon>Nothobranchiidae</taxon>
        <taxon>Nothobranchius</taxon>
    </lineage>
</organism>
<gene>
    <name evidence="1" type="primary">Nfu_g_1_019272</name>
</gene>
<sequence>QLRKYTDELHINTNRCGFTYKNCSIVCQSDVGFMQFHILYKTKIIWCFINKLQL</sequence>
<feature type="non-terminal residue" evidence="1">
    <location>
        <position position="1"/>
    </location>
</feature>